<organism evidence="1 2">
    <name type="scientific">Pneumocystis oryctolagi</name>
    <dbReference type="NCBI Taxonomy" id="42067"/>
    <lineage>
        <taxon>Eukaryota</taxon>
        <taxon>Fungi</taxon>
        <taxon>Dikarya</taxon>
        <taxon>Ascomycota</taxon>
        <taxon>Taphrinomycotina</taxon>
        <taxon>Pneumocystomycetes</taxon>
        <taxon>Pneumocystaceae</taxon>
        <taxon>Pneumocystis</taxon>
    </lineage>
</organism>
<keyword evidence="2" id="KW-1185">Reference proteome</keyword>
<evidence type="ECO:0000313" key="1">
    <source>
        <dbReference type="EMBL" id="KAG4303983.1"/>
    </source>
</evidence>
<reference evidence="1 2" key="1">
    <citation type="journal article" date="2021" name="Commun. Biol.">
        <title>Genomic insights into the host specific adaptation of the Pneumocystis genus.</title>
        <authorList>
            <person name="Cisse O.H."/>
            <person name="Ma L."/>
            <person name="Dekker J.P."/>
            <person name="Khil P.P."/>
            <person name="Youn J.-H."/>
            <person name="Brenchley J.M."/>
            <person name="Blair R."/>
            <person name="Pahar B."/>
            <person name="Chabe M."/>
            <person name="Van Rompay K.K.A."/>
            <person name="Keesler R."/>
            <person name="Sukura A."/>
            <person name="Hirsch V."/>
            <person name="Kutty G."/>
            <person name="Liu Y."/>
            <person name="Peng L."/>
            <person name="Chen J."/>
            <person name="Song J."/>
            <person name="Weissenbacher-Lang C."/>
            <person name="Xu J."/>
            <person name="Upham N.S."/>
            <person name="Stajich J.E."/>
            <person name="Cuomo C.A."/>
            <person name="Cushion M.T."/>
            <person name="Kovacs J.A."/>
        </authorList>
    </citation>
    <scope>NUCLEOTIDE SEQUENCE [LARGE SCALE GENOMIC DNA]</scope>
    <source>
        <strain evidence="1 2">RABM</strain>
    </source>
</reference>
<accession>A0ACB7CAP7</accession>
<gene>
    <name evidence="1" type="ORF">PORY_002636</name>
</gene>
<dbReference type="EMBL" id="JABTEG010000013">
    <property type="protein sequence ID" value="KAG4303983.1"/>
    <property type="molecule type" value="Genomic_DNA"/>
</dbReference>
<dbReference type="Proteomes" id="UP000768646">
    <property type="component" value="Unassembled WGS sequence"/>
</dbReference>
<evidence type="ECO:0000313" key="2">
    <source>
        <dbReference type="Proteomes" id="UP000768646"/>
    </source>
</evidence>
<name>A0ACB7CAP7_9ASCO</name>
<sequence>MSFEEHQQCLNNESIIEEIVDLEELNRRQSALNVLESWDKQAMHAISSKTSIGQIRQQMQATMVNIDLIKKEP</sequence>
<comment type="caution">
    <text evidence="1">The sequence shown here is derived from an EMBL/GenBank/DDBJ whole genome shotgun (WGS) entry which is preliminary data.</text>
</comment>
<proteinExistence type="predicted"/>
<protein>
    <submittedName>
        <fullName evidence="1">Uncharacterized protein</fullName>
    </submittedName>
</protein>